<comment type="caution">
    <text evidence="3">The sequence shown here is derived from an EMBL/GenBank/DDBJ whole genome shotgun (WGS) entry which is preliminary data.</text>
</comment>
<gene>
    <name evidence="3" type="ORF">BJY17_000882</name>
</gene>
<feature type="compositionally biased region" description="Basic and acidic residues" evidence="1">
    <location>
        <begin position="186"/>
        <end position="203"/>
    </location>
</feature>
<feature type="transmembrane region" description="Helical" evidence="2">
    <location>
        <begin position="52"/>
        <end position="73"/>
    </location>
</feature>
<organism evidence="3 4">
    <name type="scientific">Agromyces hippuratus</name>
    <dbReference type="NCBI Taxonomy" id="286438"/>
    <lineage>
        <taxon>Bacteria</taxon>
        <taxon>Bacillati</taxon>
        <taxon>Actinomycetota</taxon>
        <taxon>Actinomycetes</taxon>
        <taxon>Micrococcales</taxon>
        <taxon>Microbacteriaceae</taxon>
        <taxon>Agromyces</taxon>
    </lineage>
</organism>
<dbReference type="Proteomes" id="UP000549066">
    <property type="component" value="Unassembled WGS sequence"/>
</dbReference>
<evidence type="ECO:0000256" key="1">
    <source>
        <dbReference type="SAM" id="MobiDB-lite"/>
    </source>
</evidence>
<dbReference type="InterPro" id="IPR019051">
    <property type="entry name" value="Trp_biosyn_TM_oprn/chp"/>
</dbReference>
<keyword evidence="4" id="KW-1185">Reference proteome</keyword>
<sequence>MNPARMKLPAIVTTVVGAGLVLLSWSQAWFDLLIEASSTGGTGEPIAVTGSIASPALAALGLAGLALVAALAIAGPGIRFVLGVLEVLLGGCVLLAASLSLADPIAAVSPAVTDATGVAGAAPTAELVASVTATIWPVLAIVGGALLVLAGLAVLVTGGRWPASSRRYSDSRMAADGTAAVAAERPASDRAIDDWDGLSRGDDPTDDETDVEAGGATAGARDDSTDHAAADPRDDENPSDANR</sequence>
<evidence type="ECO:0000313" key="3">
    <source>
        <dbReference type="EMBL" id="NYG20135.1"/>
    </source>
</evidence>
<feature type="region of interest" description="Disordered" evidence="1">
    <location>
        <begin position="179"/>
        <end position="243"/>
    </location>
</feature>
<dbReference type="RefSeq" id="WP_179550299.1">
    <property type="nucleotide sequence ID" value="NZ_JACCFI010000001.1"/>
</dbReference>
<accession>A0A852X206</accession>
<protein>
    <submittedName>
        <fullName evidence="3">Putative membrane protein (TIGR02234 family)</fullName>
    </submittedName>
</protein>
<keyword evidence="2" id="KW-1133">Transmembrane helix</keyword>
<dbReference type="AlphaFoldDB" id="A0A852X206"/>
<feature type="transmembrane region" description="Helical" evidence="2">
    <location>
        <begin position="135"/>
        <end position="157"/>
    </location>
</feature>
<keyword evidence="2" id="KW-0472">Membrane</keyword>
<evidence type="ECO:0000313" key="4">
    <source>
        <dbReference type="Proteomes" id="UP000549066"/>
    </source>
</evidence>
<proteinExistence type="predicted"/>
<feature type="compositionally biased region" description="Basic and acidic residues" evidence="1">
    <location>
        <begin position="220"/>
        <end position="243"/>
    </location>
</feature>
<dbReference type="Pfam" id="PF09534">
    <property type="entry name" value="Trp_oprn_chp"/>
    <property type="match status" value="1"/>
</dbReference>
<reference evidence="3 4" key="1">
    <citation type="submission" date="2020-07" db="EMBL/GenBank/DDBJ databases">
        <title>Sequencing the genomes of 1000 actinobacteria strains.</title>
        <authorList>
            <person name="Klenk H.-P."/>
        </authorList>
    </citation>
    <scope>NUCLEOTIDE SEQUENCE [LARGE SCALE GENOMIC DNA]</scope>
    <source>
        <strain evidence="3 4">DSM 8598</strain>
    </source>
</reference>
<evidence type="ECO:0000256" key="2">
    <source>
        <dbReference type="SAM" id="Phobius"/>
    </source>
</evidence>
<dbReference type="EMBL" id="JACCFI010000001">
    <property type="protein sequence ID" value="NYG20135.1"/>
    <property type="molecule type" value="Genomic_DNA"/>
</dbReference>
<name>A0A852X206_9MICO</name>
<keyword evidence="2" id="KW-0812">Transmembrane</keyword>
<feature type="transmembrane region" description="Helical" evidence="2">
    <location>
        <begin position="80"/>
        <end position="102"/>
    </location>
</feature>